<evidence type="ECO:0000313" key="10">
    <source>
        <dbReference type="Proteomes" id="UP000037109"/>
    </source>
</evidence>
<dbReference type="Proteomes" id="UP000037109">
    <property type="component" value="Unassembled WGS sequence"/>
</dbReference>
<evidence type="ECO:0000256" key="1">
    <source>
        <dbReference type="ARBA" id="ARBA00004141"/>
    </source>
</evidence>
<dbReference type="NCBIfam" id="TIGR00912">
    <property type="entry name" value="2A0309"/>
    <property type="match status" value="1"/>
</dbReference>
<dbReference type="RefSeq" id="WP_053435560.1">
    <property type="nucleotide sequence ID" value="NZ_LGUF01000007.1"/>
</dbReference>
<keyword evidence="6 8" id="KW-1133">Transmembrane helix</keyword>
<feature type="transmembrane region" description="Helical" evidence="8">
    <location>
        <begin position="307"/>
        <end position="329"/>
    </location>
</feature>
<dbReference type="PATRIC" id="fig|1459.3.peg.3528"/>
<keyword evidence="7 8" id="KW-0472">Membrane</keyword>
<dbReference type="InterPro" id="IPR004761">
    <property type="entry name" value="Spore_GerAB"/>
</dbReference>
<feature type="transmembrane region" description="Helical" evidence="8">
    <location>
        <begin position="12"/>
        <end position="30"/>
    </location>
</feature>
<dbReference type="Pfam" id="PF03845">
    <property type="entry name" value="Spore_permease"/>
    <property type="match status" value="1"/>
</dbReference>
<evidence type="ECO:0000256" key="8">
    <source>
        <dbReference type="SAM" id="Phobius"/>
    </source>
</evidence>
<proteinExistence type="inferred from homology"/>
<dbReference type="OrthoDB" id="2381188at2"/>
<name>A0A0M0GEJ3_SPOGL</name>
<feature type="transmembrane region" description="Helical" evidence="8">
    <location>
        <begin position="335"/>
        <end position="358"/>
    </location>
</feature>
<dbReference type="GO" id="GO:0016020">
    <property type="term" value="C:membrane"/>
    <property type="evidence" value="ECO:0007669"/>
    <property type="project" value="UniProtKB-SubCell"/>
</dbReference>
<comment type="caution">
    <text evidence="9">The sequence shown here is derived from an EMBL/GenBank/DDBJ whole genome shotgun (WGS) entry which is preliminary data.</text>
</comment>
<evidence type="ECO:0000256" key="2">
    <source>
        <dbReference type="ARBA" id="ARBA00007998"/>
    </source>
</evidence>
<dbReference type="STRING" id="1459.AF332_16170"/>
<evidence type="ECO:0000313" key="9">
    <source>
        <dbReference type="EMBL" id="KON88188.1"/>
    </source>
</evidence>
<reference evidence="10" key="1">
    <citation type="submission" date="2015-07" db="EMBL/GenBank/DDBJ databases">
        <title>Fjat-10036 dsm4.</title>
        <authorList>
            <person name="Liu B."/>
            <person name="Wang J."/>
            <person name="Zhu Y."/>
            <person name="Liu G."/>
            <person name="Chen Q."/>
            <person name="Chen Z."/>
            <person name="Lan J."/>
            <person name="Che J."/>
            <person name="Ge C."/>
            <person name="Shi H."/>
            <person name="Pan Z."/>
            <person name="Liu X."/>
        </authorList>
    </citation>
    <scope>NUCLEOTIDE SEQUENCE [LARGE SCALE GENOMIC DNA]</scope>
    <source>
        <strain evidence="10">DSM 4</strain>
    </source>
</reference>
<comment type="subcellular location">
    <subcellularLocation>
        <location evidence="1">Membrane</location>
        <topology evidence="1">Multi-pass membrane protein</topology>
    </subcellularLocation>
</comment>
<keyword evidence="3" id="KW-0813">Transport</keyword>
<dbReference type="AlphaFoldDB" id="A0A0M0GEJ3"/>
<dbReference type="PANTHER" id="PTHR34975:SF2">
    <property type="entry name" value="SPORE GERMINATION PROTEIN A2"/>
    <property type="match status" value="1"/>
</dbReference>
<evidence type="ECO:0000256" key="6">
    <source>
        <dbReference type="ARBA" id="ARBA00022989"/>
    </source>
</evidence>
<feature type="transmembrane region" description="Helical" evidence="8">
    <location>
        <begin position="83"/>
        <end position="101"/>
    </location>
</feature>
<feature type="transmembrane region" description="Helical" evidence="8">
    <location>
        <begin position="42"/>
        <end position="63"/>
    </location>
</feature>
<feature type="transmembrane region" description="Helical" evidence="8">
    <location>
        <begin position="272"/>
        <end position="295"/>
    </location>
</feature>
<feature type="transmembrane region" description="Helical" evidence="8">
    <location>
        <begin position="217"/>
        <end position="237"/>
    </location>
</feature>
<feature type="transmembrane region" description="Helical" evidence="8">
    <location>
        <begin position="148"/>
        <end position="167"/>
    </location>
</feature>
<sequence length="377" mass="42850">MQNLVKVLIPRQLYLLIILSTGLLNHVILIPNLLSAAGRDSWLSVIAAYPISLFFMWLIYYILKNSSDGGFFSMLRHRLGRTVSALLSVPVIIFLITSSIVTFRDLMIWLNAYFLADASVLMINIILIIVCLIMTLAGVKYMAITSGVLLPFVMLFGVFISITNTGLKDPSLLFPLFADGLEPIVSGMFYTLSGLLEVYIIILLQPFSEKKFKYKHLVLLLTILTGLILGPLTASIMEFGPVEATKYLYPAHEQWRVLSIGEYISHLDFLALYQWLSGALIRIGLFMYLVGAFFSAKMKHYRLKPKLVFSLYLILFALINLKIETFAFYQFIYKYYLPVSMAFFLLYILLSALIVLVLKKRDEKHGKNKNSKVQSSI</sequence>
<organism evidence="9 10">
    <name type="scientific">Sporosarcina globispora</name>
    <name type="common">Bacillus globisporus</name>
    <dbReference type="NCBI Taxonomy" id="1459"/>
    <lineage>
        <taxon>Bacteria</taxon>
        <taxon>Bacillati</taxon>
        <taxon>Bacillota</taxon>
        <taxon>Bacilli</taxon>
        <taxon>Bacillales</taxon>
        <taxon>Caryophanaceae</taxon>
        <taxon>Sporosarcina</taxon>
    </lineage>
</organism>
<evidence type="ECO:0000256" key="4">
    <source>
        <dbReference type="ARBA" id="ARBA00022544"/>
    </source>
</evidence>
<comment type="similarity">
    <text evidence="2">Belongs to the amino acid-polyamine-organocation (APC) superfamily. Spore germination protein (SGP) (TC 2.A.3.9) family.</text>
</comment>
<evidence type="ECO:0000256" key="5">
    <source>
        <dbReference type="ARBA" id="ARBA00022692"/>
    </source>
</evidence>
<dbReference type="PANTHER" id="PTHR34975">
    <property type="entry name" value="SPORE GERMINATION PROTEIN A2"/>
    <property type="match status" value="1"/>
</dbReference>
<gene>
    <name evidence="9" type="ORF">AF332_16170</name>
</gene>
<dbReference type="GO" id="GO:0009847">
    <property type="term" value="P:spore germination"/>
    <property type="evidence" value="ECO:0007669"/>
    <property type="project" value="InterPro"/>
</dbReference>
<evidence type="ECO:0000256" key="3">
    <source>
        <dbReference type="ARBA" id="ARBA00022448"/>
    </source>
</evidence>
<feature type="transmembrane region" description="Helical" evidence="8">
    <location>
        <begin position="113"/>
        <end position="136"/>
    </location>
</feature>
<protein>
    <submittedName>
        <fullName evidence="9">Spore gernimation protein</fullName>
    </submittedName>
</protein>
<keyword evidence="5 8" id="KW-0812">Transmembrane</keyword>
<accession>A0A0M0GEJ3</accession>
<keyword evidence="10" id="KW-1185">Reference proteome</keyword>
<feature type="transmembrane region" description="Helical" evidence="8">
    <location>
        <begin position="187"/>
        <end position="205"/>
    </location>
</feature>
<evidence type="ECO:0000256" key="7">
    <source>
        <dbReference type="ARBA" id="ARBA00023136"/>
    </source>
</evidence>
<dbReference type="EMBL" id="LGUF01000007">
    <property type="protein sequence ID" value="KON88188.1"/>
    <property type="molecule type" value="Genomic_DNA"/>
</dbReference>
<keyword evidence="4" id="KW-0309">Germination</keyword>